<dbReference type="AlphaFoldDB" id="A0A174GTX9"/>
<dbReference type="EMBL" id="CZAE01000002">
    <property type="protein sequence ID" value="CUO64279.1"/>
    <property type="molecule type" value="Genomic_DNA"/>
</dbReference>
<reference evidence="4" key="3">
    <citation type="submission" date="2022-08" db="EMBL/GenBank/DDBJ databases">
        <title>Genome Sequencing of Bacteroides fragilis Group Isolates with Nanopore Technology.</title>
        <authorList>
            <person name="Tisza M.J."/>
            <person name="Smith D."/>
            <person name="Dekker J.P."/>
        </authorList>
    </citation>
    <scope>NUCLEOTIDE SEQUENCE</scope>
    <source>
        <strain evidence="4">BFG-527</strain>
    </source>
</reference>
<proteinExistence type="predicted"/>
<dbReference type="Pfam" id="PF13149">
    <property type="entry name" value="Mfa_like_1"/>
    <property type="match status" value="1"/>
</dbReference>
<reference evidence="3 6" key="1">
    <citation type="submission" date="2015-09" db="EMBL/GenBank/DDBJ databases">
        <authorList>
            <consortium name="Pathogen Informatics"/>
        </authorList>
    </citation>
    <scope>NUCLEOTIDE SEQUENCE [LARGE SCALE GENOMIC DNA]</scope>
    <source>
        <strain evidence="3 6">2789STDY5834846</strain>
    </source>
</reference>
<dbReference type="RefSeq" id="WP_168166630.1">
    <property type="nucleotide sequence ID" value="NZ_CABMFH010000002.1"/>
</dbReference>
<organism evidence="3 6">
    <name type="scientific">Bacteroides faecis</name>
    <dbReference type="NCBI Taxonomy" id="674529"/>
    <lineage>
        <taxon>Bacteria</taxon>
        <taxon>Pseudomonadati</taxon>
        <taxon>Bacteroidota</taxon>
        <taxon>Bacteroidia</taxon>
        <taxon>Bacteroidales</taxon>
        <taxon>Bacteroidaceae</taxon>
        <taxon>Bacteroides</taxon>
    </lineage>
</organism>
<keyword evidence="2" id="KW-0732">Signal</keyword>
<evidence type="ECO:0000313" key="5">
    <source>
        <dbReference type="EMBL" id="VYT42514.1"/>
    </source>
</evidence>
<evidence type="ECO:0000256" key="2">
    <source>
        <dbReference type="SAM" id="SignalP"/>
    </source>
</evidence>
<dbReference type="EMBL" id="CP103141">
    <property type="protein sequence ID" value="UVQ73167.1"/>
    <property type="molecule type" value="Genomic_DNA"/>
</dbReference>
<feature type="signal peptide" evidence="2">
    <location>
        <begin position="1"/>
        <end position="26"/>
    </location>
</feature>
<dbReference type="Proteomes" id="UP000095606">
    <property type="component" value="Unassembled WGS sequence"/>
</dbReference>
<dbReference type="CDD" id="cd13121">
    <property type="entry name" value="BF2867_like_C"/>
    <property type="match status" value="1"/>
</dbReference>
<sequence length="317" mass="34226">MNVMKNLMTMCALASAVCLVSCSSDDEMNVNNDGQVRFTAAIGNEAVVATPGTRASGTTWGPNDDIGIFMVDHGTEHIAEIYSNRQFRTTTGKENFSPVIGQEIYYPMDNSPVDFISYYPYTDGAALDTPFPVTIGTAQTDATQPAFDLMWAKANNDNGKGYNKVRNATVAFTFGHCLSKLTMNCKLDASVGVANLDGAKVTIHGMNTVSTFDLKTGKQHGTPENPADITPRKLATPTANFDATYDAIILPAGYSAGAVTVDFEIGSDTYTWNVDTVTFEAGNEYIYEVEITRSNVKVTGTINPWNPVTHQGPVYAE</sequence>
<evidence type="ECO:0000313" key="6">
    <source>
        <dbReference type="Proteomes" id="UP000095606"/>
    </source>
</evidence>
<name>A0A174GTX9_9BACE</name>
<feature type="chain" id="PRO_5044549891" evidence="2">
    <location>
        <begin position="27"/>
        <end position="317"/>
    </location>
</feature>
<evidence type="ECO:0000313" key="7">
    <source>
        <dbReference type="Proteomes" id="UP001060104"/>
    </source>
</evidence>
<protein>
    <submittedName>
        <fullName evidence="3">Fibrobacter succinogenes major domain (Fib_succ_major)</fullName>
    </submittedName>
    <submittedName>
        <fullName evidence="4">Fimbrillin family protein</fullName>
    </submittedName>
</protein>
<accession>A0A6N2WIE0</accession>
<dbReference type="Gene3D" id="2.60.40.2620">
    <property type="entry name" value="Fimbrillin-like"/>
    <property type="match status" value="1"/>
</dbReference>
<dbReference type="Gene3D" id="2.60.40.2630">
    <property type="match status" value="1"/>
</dbReference>
<evidence type="ECO:0000256" key="1">
    <source>
        <dbReference type="SAM" id="MobiDB-lite"/>
    </source>
</evidence>
<evidence type="ECO:0000313" key="3">
    <source>
        <dbReference type="EMBL" id="CUO64279.1"/>
    </source>
</evidence>
<evidence type="ECO:0000313" key="4">
    <source>
        <dbReference type="EMBL" id="UVQ73167.1"/>
    </source>
</evidence>
<gene>
    <name evidence="5" type="ORF">BFLFYP10_03166</name>
    <name evidence="3" type="ORF">ERS852461_00775</name>
    <name evidence="4" type="ORF">NXY30_19280</name>
</gene>
<dbReference type="CDD" id="cd13120">
    <property type="entry name" value="BF2867_like_N"/>
    <property type="match status" value="1"/>
</dbReference>
<reference evidence="5" key="2">
    <citation type="submission" date="2019-11" db="EMBL/GenBank/DDBJ databases">
        <authorList>
            <person name="Feng L."/>
        </authorList>
    </citation>
    <scope>NUCLEOTIDE SEQUENCE</scope>
    <source>
        <strain evidence="5">BfaecisLFYP10</strain>
    </source>
</reference>
<accession>A0A174GTX9</accession>
<dbReference type="Proteomes" id="UP001060104">
    <property type="component" value="Chromosome"/>
</dbReference>
<dbReference type="GeneID" id="69590272"/>
<dbReference type="InterPro" id="IPR025049">
    <property type="entry name" value="Mfa-like_1"/>
</dbReference>
<keyword evidence="7" id="KW-1185">Reference proteome</keyword>
<dbReference type="EMBL" id="CACRSZ010000070">
    <property type="protein sequence ID" value="VYT42514.1"/>
    <property type="molecule type" value="Genomic_DNA"/>
</dbReference>
<feature type="region of interest" description="Disordered" evidence="1">
    <location>
        <begin position="214"/>
        <end position="233"/>
    </location>
</feature>
<dbReference type="InterPro" id="IPR042278">
    <property type="entry name" value="Mfa-like_1_N"/>
</dbReference>